<sequence>MSDLDPSAPSQPTQQTGLNQERNPADKTSAEQNTAQDKSSLASKPIDHREQHDVPSQHGESAGASALARGDTGALKEKDISQSDAAHQYSEQPNLEGEQMRMPGEGDVAEAVRSGGGGGHAGQSSLTEDLDAKTKRHQEELHARGERTGAEIEEEEKEDWTGKKADVEEALSGRGTKIVLAPEE</sequence>
<evidence type="ECO:0000313" key="1">
    <source>
        <dbReference type="EMBL" id="KAJ9661212.1"/>
    </source>
</evidence>
<name>A0ACC3AFP8_9EURO</name>
<organism evidence="1 2">
    <name type="scientific">Neophaeococcomyces mojaviensis</name>
    <dbReference type="NCBI Taxonomy" id="3383035"/>
    <lineage>
        <taxon>Eukaryota</taxon>
        <taxon>Fungi</taxon>
        <taxon>Dikarya</taxon>
        <taxon>Ascomycota</taxon>
        <taxon>Pezizomycotina</taxon>
        <taxon>Eurotiomycetes</taxon>
        <taxon>Chaetothyriomycetidae</taxon>
        <taxon>Chaetothyriales</taxon>
        <taxon>Chaetothyriales incertae sedis</taxon>
        <taxon>Neophaeococcomyces</taxon>
    </lineage>
</organism>
<protein>
    <submittedName>
        <fullName evidence="1">Uncharacterized protein</fullName>
    </submittedName>
</protein>
<proteinExistence type="predicted"/>
<dbReference type="Proteomes" id="UP001172386">
    <property type="component" value="Unassembled WGS sequence"/>
</dbReference>
<comment type="caution">
    <text evidence="1">The sequence shown here is derived from an EMBL/GenBank/DDBJ whole genome shotgun (WGS) entry which is preliminary data.</text>
</comment>
<evidence type="ECO:0000313" key="2">
    <source>
        <dbReference type="Proteomes" id="UP001172386"/>
    </source>
</evidence>
<accession>A0ACC3AFP8</accession>
<keyword evidence="2" id="KW-1185">Reference proteome</keyword>
<dbReference type="EMBL" id="JAPDRQ010000025">
    <property type="protein sequence ID" value="KAJ9661212.1"/>
    <property type="molecule type" value="Genomic_DNA"/>
</dbReference>
<reference evidence="1" key="1">
    <citation type="submission" date="2022-10" db="EMBL/GenBank/DDBJ databases">
        <title>Culturing micro-colonial fungi from biological soil crusts in the Mojave desert and describing Neophaeococcomyces mojavensis, and introducing the new genera and species Taxawa tesnikishii.</title>
        <authorList>
            <person name="Kurbessoian T."/>
            <person name="Stajich J.E."/>
        </authorList>
    </citation>
    <scope>NUCLEOTIDE SEQUENCE</scope>
    <source>
        <strain evidence="1">JES_112</strain>
    </source>
</reference>
<gene>
    <name evidence="1" type="ORF">H2198_002156</name>
</gene>